<organism evidence="1 2">
    <name type="scientific">Romanomermis culicivorax</name>
    <name type="common">Nematode worm</name>
    <dbReference type="NCBI Taxonomy" id="13658"/>
    <lineage>
        <taxon>Eukaryota</taxon>
        <taxon>Metazoa</taxon>
        <taxon>Ecdysozoa</taxon>
        <taxon>Nematoda</taxon>
        <taxon>Enoplea</taxon>
        <taxon>Dorylaimia</taxon>
        <taxon>Mermithida</taxon>
        <taxon>Mermithoidea</taxon>
        <taxon>Mermithidae</taxon>
        <taxon>Romanomermis</taxon>
    </lineage>
</organism>
<evidence type="ECO:0000313" key="2">
    <source>
        <dbReference type="WBParaSite" id="nRc.2.0.1.t41676-RA"/>
    </source>
</evidence>
<accession>A0A915KT67</accession>
<proteinExistence type="predicted"/>
<evidence type="ECO:0000313" key="1">
    <source>
        <dbReference type="Proteomes" id="UP000887565"/>
    </source>
</evidence>
<keyword evidence="1" id="KW-1185">Reference proteome</keyword>
<dbReference type="Proteomes" id="UP000887565">
    <property type="component" value="Unplaced"/>
</dbReference>
<reference evidence="2" key="1">
    <citation type="submission" date="2022-11" db="UniProtKB">
        <authorList>
            <consortium name="WormBaseParasite"/>
        </authorList>
    </citation>
    <scope>IDENTIFICATION</scope>
</reference>
<sequence length="113" mass="12328">MLNLAKVREPIDRPPGIQPKAGATGKSAIVFPSGVILVILNLESTFWQLSKAPNFNKRSSADFKLFFDGAVGNGKFSTFDMFIFFINNTKSSIGFSKISGLEKFSNSSKTADE</sequence>
<name>A0A915KT67_ROMCU</name>
<protein>
    <submittedName>
        <fullName evidence="2">Uncharacterized protein</fullName>
    </submittedName>
</protein>
<dbReference type="AlphaFoldDB" id="A0A915KT67"/>
<dbReference type="WBParaSite" id="nRc.2.0.1.t41676-RA">
    <property type="protein sequence ID" value="nRc.2.0.1.t41676-RA"/>
    <property type="gene ID" value="nRc.2.0.1.g41676"/>
</dbReference>